<evidence type="ECO:0000313" key="2">
    <source>
        <dbReference type="EMBL" id="KIS14836.1"/>
    </source>
</evidence>
<accession>A0AAW3GIT2</accession>
<dbReference type="Proteomes" id="UP000032278">
    <property type="component" value="Unassembled WGS sequence"/>
</dbReference>
<keyword evidence="1" id="KW-0812">Transmembrane</keyword>
<keyword evidence="1" id="KW-1133">Transmembrane helix</keyword>
<dbReference type="AlphaFoldDB" id="A0AAW3GIT2"/>
<organism evidence="2 3">
    <name type="scientific">Streptococcus equi subsp. zooepidemicus Sz4is</name>
    <dbReference type="NCBI Taxonomy" id="1381082"/>
    <lineage>
        <taxon>Bacteria</taxon>
        <taxon>Bacillati</taxon>
        <taxon>Bacillota</taxon>
        <taxon>Bacilli</taxon>
        <taxon>Lactobacillales</taxon>
        <taxon>Streptococcaceae</taxon>
        <taxon>Streptococcus</taxon>
    </lineage>
</organism>
<gene>
    <name evidence="2" type="ORF">AT55_02084</name>
</gene>
<comment type="caution">
    <text evidence="2">The sequence shown here is derived from an EMBL/GenBank/DDBJ whole genome shotgun (WGS) entry which is preliminary data.</text>
</comment>
<sequence length="35" mass="4083">MKFQIMYFAVKILAAFLLSGSYIITNNSENKLCFY</sequence>
<evidence type="ECO:0000256" key="1">
    <source>
        <dbReference type="SAM" id="Phobius"/>
    </source>
</evidence>
<dbReference type="EMBL" id="JAUE01000105">
    <property type="protein sequence ID" value="KIS14836.1"/>
    <property type="molecule type" value="Genomic_DNA"/>
</dbReference>
<protein>
    <submittedName>
        <fullName evidence="2">Uncharacterized protein</fullName>
    </submittedName>
</protein>
<feature type="transmembrane region" description="Helical" evidence="1">
    <location>
        <begin position="6"/>
        <end position="25"/>
    </location>
</feature>
<evidence type="ECO:0000313" key="3">
    <source>
        <dbReference type="Proteomes" id="UP000032278"/>
    </source>
</evidence>
<name>A0AAW3GIT2_STRSZ</name>
<reference evidence="2 3" key="1">
    <citation type="submission" date="2013-11" db="EMBL/GenBank/DDBJ databases">
        <authorList>
            <person name="da Piedade I."/>
            <person name="Tang M.H.E."/>
            <person name="Bojesen A.M."/>
        </authorList>
    </citation>
    <scope>NUCLEOTIDE SEQUENCE [LARGE SCALE GENOMIC DNA]</scope>
    <source>
        <strain evidence="2 3">Sz4is</strain>
    </source>
</reference>
<proteinExistence type="predicted"/>
<keyword evidence="1" id="KW-0472">Membrane</keyword>